<name>A0A0W8FQ69_9ZZZZ</name>
<dbReference type="InterPro" id="IPR014509">
    <property type="entry name" value="YjdF-like"/>
</dbReference>
<sequence length="228" mass="26427">MKDEKITGSLALRVHKWTVRILLVIMIIECLLLIVEEQWLSALMVFLTIAIVISPEILSKRFDVTIPAEFQILVIVFVFAALFLGEARNFYARFWWWDILLHASSGLLLGIVGFLLVYVLNEHKRIDFHMQPRFVALFAFVFAVAAGALWEIFEFGMDQIFGTNMQKPMLGDPSGLTDTMWDLIVDALGACAISTFGWWYMKKGQPSFFENWIQKFIDKNQRFFSRKK</sequence>
<keyword evidence="1" id="KW-0472">Membrane</keyword>
<evidence type="ECO:0000256" key="1">
    <source>
        <dbReference type="SAM" id="Phobius"/>
    </source>
</evidence>
<organism evidence="2">
    <name type="scientific">hydrocarbon metagenome</name>
    <dbReference type="NCBI Taxonomy" id="938273"/>
    <lineage>
        <taxon>unclassified sequences</taxon>
        <taxon>metagenomes</taxon>
        <taxon>ecological metagenomes</taxon>
    </lineage>
</organism>
<keyword evidence="1" id="KW-1133">Transmembrane helix</keyword>
<proteinExistence type="predicted"/>
<feature type="transmembrane region" description="Helical" evidence="1">
    <location>
        <begin position="99"/>
        <end position="121"/>
    </location>
</feature>
<gene>
    <name evidence="2" type="ORF">ASZ90_007187</name>
</gene>
<feature type="transmembrane region" description="Helical" evidence="1">
    <location>
        <begin position="70"/>
        <end position="87"/>
    </location>
</feature>
<feature type="transmembrane region" description="Helical" evidence="1">
    <location>
        <begin position="133"/>
        <end position="153"/>
    </location>
</feature>
<reference evidence="2" key="1">
    <citation type="journal article" date="2015" name="Proc. Natl. Acad. Sci. U.S.A.">
        <title>Networks of energetic and metabolic interactions define dynamics in microbial communities.</title>
        <authorList>
            <person name="Embree M."/>
            <person name="Liu J.K."/>
            <person name="Al-Bassam M.M."/>
            <person name="Zengler K."/>
        </authorList>
    </citation>
    <scope>NUCLEOTIDE SEQUENCE</scope>
</reference>
<feature type="transmembrane region" description="Helical" evidence="1">
    <location>
        <begin position="17"/>
        <end position="34"/>
    </location>
</feature>
<feature type="transmembrane region" description="Helical" evidence="1">
    <location>
        <begin position="40"/>
        <end position="58"/>
    </location>
</feature>
<accession>A0A0W8FQ69</accession>
<protein>
    <submittedName>
        <fullName evidence="2">Putative membrane protein</fullName>
    </submittedName>
</protein>
<feature type="transmembrane region" description="Helical" evidence="1">
    <location>
        <begin position="183"/>
        <end position="201"/>
    </location>
</feature>
<comment type="caution">
    <text evidence="2">The sequence shown here is derived from an EMBL/GenBank/DDBJ whole genome shotgun (WGS) entry which is preliminary data.</text>
</comment>
<keyword evidence="1" id="KW-0812">Transmembrane</keyword>
<dbReference type="AlphaFoldDB" id="A0A0W8FQ69"/>
<evidence type="ECO:0000313" key="2">
    <source>
        <dbReference type="EMBL" id="KUG23014.1"/>
    </source>
</evidence>
<dbReference type="Pfam" id="PF09997">
    <property type="entry name" value="DUF2238"/>
    <property type="match status" value="1"/>
</dbReference>
<dbReference type="EMBL" id="LNQE01000926">
    <property type="protein sequence ID" value="KUG23014.1"/>
    <property type="molecule type" value="Genomic_DNA"/>
</dbReference>